<evidence type="ECO:0000313" key="3">
    <source>
        <dbReference type="Proteomes" id="UP000499080"/>
    </source>
</evidence>
<reference evidence="2 3" key="1">
    <citation type="journal article" date="2019" name="Sci. Rep.">
        <title>Orb-weaving spider Araneus ventricosus genome elucidates the spidroin gene catalogue.</title>
        <authorList>
            <person name="Kono N."/>
            <person name="Nakamura H."/>
            <person name="Ohtoshi R."/>
            <person name="Moran D.A.P."/>
            <person name="Shinohara A."/>
            <person name="Yoshida Y."/>
            <person name="Fujiwara M."/>
            <person name="Mori M."/>
            <person name="Tomita M."/>
            <person name="Arakawa K."/>
        </authorList>
    </citation>
    <scope>NUCLEOTIDE SEQUENCE [LARGE SCALE GENOMIC DNA]</scope>
</reference>
<feature type="region of interest" description="Disordered" evidence="1">
    <location>
        <begin position="1"/>
        <end position="59"/>
    </location>
</feature>
<gene>
    <name evidence="2" type="ORF">AVEN_19633_1</name>
</gene>
<sequence length="89" mass="10420">MQPRNDEKKDKMKQKKKEHNGKKGIDSQSRPSRLLSPLITGGRKPKEKRKNTMQFFPVSDTNTKEKSIAVRIMEIKSQDMKEFLLSPYQ</sequence>
<dbReference type="EMBL" id="BGPR01000141">
    <property type="protein sequence ID" value="GBL98560.1"/>
    <property type="molecule type" value="Genomic_DNA"/>
</dbReference>
<accession>A0A4Y2C258</accession>
<name>A0A4Y2C258_ARAVE</name>
<feature type="compositionally biased region" description="Basic residues" evidence="1">
    <location>
        <begin position="11"/>
        <end position="22"/>
    </location>
</feature>
<feature type="compositionally biased region" description="Low complexity" evidence="1">
    <location>
        <begin position="29"/>
        <end position="38"/>
    </location>
</feature>
<dbReference type="AlphaFoldDB" id="A0A4Y2C258"/>
<proteinExistence type="predicted"/>
<feature type="compositionally biased region" description="Basic and acidic residues" evidence="1">
    <location>
        <begin position="1"/>
        <end position="10"/>
    </location>
</feature>
<evidence type="ECO:0000256" key="1">
    <source>
        <dbReference type="SAM" id="MobiDB-lite"/>
    </source>
</evidence>
<protein>
    <submittedName>
        <fullName evidence="2">Uncharacterized protein</fullName>
    </submittedName>
</protein>
<organism evidence="2 3">
    <name type="scientific">Araneus ventricosus</name>
    <name type="common">Orbweaver spider</name>
    <name type="synonym">Epeira ventricosa</name>
    <dbReference type="NCBI Taxonomy" id="182803"/>
    <lineage>
        <taxon>Eukaryota</taxon>
        <taxon>Metazoa</taxon>
        <taxon>Ecdysozoa</taxon>
        <taxon>Arthropoda</taxon>
        <taxon>Chelicerata</taxon>
        <taxon>Arachnida</taxon>
        <taxon>Araneae</taxon>
        <taxon>Araneomorphae</taxon>
        <taxon>Entelegynae</taxon>
        <taxon>Araneoidea</taxon>
        <taxon>Araneidae</taxon>
        <taxon>Araneus</taxon>
    </lineage>
</organism>
<dbReference type="Proteomes" id="UP000499080">
    <property type="component" value="Unassembled WGS sequence"/>
</dbReference>
<evidence type="ECO:0000313" key="2">
    <source>
        <dbReference type="EMBL" id="GBL98560.1"/>
    </source>
</evidence>
<keyword evidence="3" id="KW-1185">Reference proteome</keyword>
<comment type="caution">
    <text evidence="2">The sequence shown here is derived from an EMBL/GenBank/DDBJ whole genome shotgun (WGS) entry which is preliminary data.</text>
</comment>